<dbReference type="SMART" id="SM00487">
    <property type="entry name" value="DEXDc"/>
    <property type="match status" value="1"/>
</dbReference>
<feature type="domain" description="Helicase ATP-binding" evidence="8">
    <location>
        <begin position="32"/>
        <end position="208"/>
    </location>
</feature>
<dbReference type="GO" id="GO:0016787">
    <property type="term" value="F:hydrolase activity"/>
    <property type="evidence" value="ECO:0007669"/>
    <property type="project" value="UniProtKB-KW"/>
</dbReference>
<dbReference type="SUPFAM" id="SSF52540">
    <property type="entry name" value="P-loop containing nucleoside triphosphate hydrolases"/>
    <property type="match status" value="2"/>
</dbReference>
<evidence type="ECO:0000259" key="8">
    <source>
        <dbReference type="PROSITE" id="PS51192"/>
    </source>
</evidence>
<dbReference type="CDD" id="cd00268">
    <property type="entry name" value="DEADc"/>
    <property type="match status" value="1"/>
</dbReference>
<keyword evidence="3 7" id="KW-0347">Helicase</keyword>
<dbReference type="Pfam" id="PF00271">
    <property type="entry name" value="Helicase_C"/>
    <property type="match status" value="1"/>
</dbReference>
<dbReference type="GO" id="GO:0005524">
    <property type="term" value="F:ATP binding"/>
    <property type="evidence" value="ECO:0007669"/>
    <property type="project" value="UniProtKB-KW"/>
</dbReference>
<dbReference type="EMBL" id="JSVA01000015">
    <property type="protein sequence ID" value="KOF02202.1"/>
    <property type="molecule type" value="Genomic_DNA"/>
</dbReference>
<dbReference type="AlphaFoldDB" id="A0A0L8AIY9"/>
<dbReference type="PROSITE" id="PS51194">
    <property type="entry name" value="HELICASE_CTER"/>
    <property type="match status" value="1"/>
</dbReference>
<evidence type="ECO:0000259" key="10">
    <source>
        <dbReference type="PROSITE" id="PS51195"/>
    </source>
</evidence>
<dbReference type="GO" id="GO:0005829">
    <property type="term" value="C:cytosol"/>
    <property type="evidence" value="ECO:0007669"/>
    <property type="project" value="TreeGrafter"/>
</dbReference>
<dbReference type="InterPro" id="IPR014014">
    <property type="entry name" value="RNA_helicase_DEAD_Q_motif"/>
</dbReference>
<dbReference type="InterPro" id="IPR014001">
    <property type="entry name" value="Helicase_ATP-bd"/>
</dbReference>
<dbReference type="Proteomes" id="UP000036908">
    <property type="component" value="Unassembled WGS sequence"/>
</dbReference>
<feature type="domain" description="DEAD-box RNA helicase Q" evidence="10">
    <location>
        <begin position="1"/>
        <end position="29"/>
    </location>
</feature>
<feature type="short sequence motif" description="Q motif" evidence="6">
    <location>
        <begin position="1"/>
        <end position="29"/>
    </location>
</feature>
<dbReference type="Gene3D" id="3.40.50.300">
    <property type="entry name" value="P-loop containing nucleotide triphosphate hydrolases"/>
    <property type="match status" value="2"/>
</dbReference>
<comment type="caution">
    <text evidence="11">The sequence shown here is derived from an EMBL/GenBank/DDBJ whole genome shotgun (WGS) entry which is preliminary data.</text>
</comment>
<dbReference type="InterPro" id="IPR000629">
    <property type="entry name" value="RNA-helicase_DEAD-box_CS"/>
</dbReference>
<name>A0A0L8AIY9_9BACT</name>
<dbReference type="InterPro" id="IPR044742">
    <property type="entry name" value="DEAD/DEAH_RhlB"/>
</dbReference>
<gene>
    <name evidence="11" type="ORF">OB69_13275</name>
</gene>
<protein>
    <submittedName>
        <fullName evidence="11">RNA helicase</fullName>
    </submittedName>
</protein>
<keyword evidence="4 7" id="KW-0067">ATP-binding</keyword>
<evidence type="ECO:0000259" key="9">
    <source>
        <dbReference type="PROSITE" id="PS51194"/>
    </source>
</evidence>
<dbReference type="InterPro" id="IPR027417">
    <property type="entry name" value="P-loop_NTPase"/>
</dbReference>
<dbReference type="CDD" id="cd18787">
    <property type="entry name" value="SF2_C_DEAD"/>
    <property type="match status" value="1"/>
</dbReference>
<dbReference type="RefSeq" id="WP_053224222.1">
    <property type="nucleotide sequence ID" value="NZ_JSVA01000015.1"/>
</dbReference>
<feature type="domain" description="Helicase C-terminal" evidence="9">
    <location>
        <begin position="233"/>
        <end position="378"/>
    </location>
</feature>
<proteinExistence type="inferred from homology"/>
<evidence type="ECO:0000256" key="3">
    <source>
        <dbReference type="ARBA" id="ARBA00022806"/>
    </source>
</evidence>
<evidence type="ECO:0000313" key="11">
    <source>
        <dbReference type="EMBL" id="KOF02202.1"/>
    </source>
</evidence>
<evidence type="ECO:0000256" key="6">
    <source>
        <dbReference type="PROSITE-ProRule" id="PRU00552"/>
    </source>
</evidence>
<dbReference type="PROSITE" id="PS51192">
    <property type="entry name" value="HELICASE_ATP_BIND_1"/>
    <property type="match status" value="1"/>
</dbReference>
<dbReference type="InterPro" id="IPR050079">
    <property type="entry name" value="DEAD_box_RNA_helicase"/>
</dbReference>
<dbReference type="InterPro" id="IPR001650">
    <property type="entry name" value="Helicase_C-like"/>
</dbReference>
<dbReference type="Pfam" id="PF00270">
    <property type="entry name" value="DEAD"/>
    <property type="match status" value="1"/>
</dbReference>
<evidence type="ECO:0000256" key="7">
    <source>
        <dbReference type="RuleBase" id="RU000492"/>
    </source>
</evidence>
<accession>A0A0L8AIY9</accession>
<keyword evidence="2 7" id="KW-0378">Hydrolase</keyword>
<dbReference type="GO" id="GO:0003676">
    <property type="term" value="F:nucleic acid binding"/>
    <property type="evidence" value="ECO:0007669"/>
    <property type="project" value="InterPro"/>
</dbReference>
<dbReference type="SMART" id="SM00490">
    <property type="entry name" value="HELICc"/>
    <property type="match status" value="1"/>
</dbReference>
<dbReference type="InterPro" id="IPR011545">
    <property type="entry name" value="DEAD/DEAH_box_helicase_dom"/>
</dbReference>
<organism evidence="11 12">
    <name type="scientific">Roseivirga seohaensis subsp. aquiponti</name>
    <dbReference type="NCBI Taxonomy" id="1566026"/>
    <lineage>
        <taxon>Bacteria</taxon>
        <taxon>Pseudomonadati</taxon>
        <taxon>Bacteroidota</taxon>
        <taxon>Cytophagia</taxon>
        <taxon>Cytophagales</taxon>
        <taxon>Roseivirgaceae</taxon>
        <taxon>Roseivirga</taxon>
    </lineage>
</organism>
<evidence type="ECO:0000256" key="4">
    <source>
        <dbReference type="ARBA" id="ARBA00022840"/>
    </source>
</evidence>
<evidence type="ECO:0000256" key="5">
    <source>
        <dbReference type="ARBA" id="ARBA00038437"/>
    </source>
</evidence>
<dbReference type="PATRIC" id="fig|1566026.4.peg.954"/>
<dbReference type="PANTHER" id="PTHR47959">
    <property type="entry name" value="ATP-DEPENDENT RNA HELICASE RHLE-RELATED"/>
    <property type="match status" value="1"/>
</dbReference>
<sequence>MTFKELNLHESVLEGLDAMGFENPTPIQEQAIPVIIENKDLIAVAQTGTGKTAAFLLPILHKICSNEIPDGQINTLIICPTRELAVQIDQQLEGLGYFTPATSLPIYGGGDGDGFSREKKALTTGAHIIVGTPGKLISHLNLGYAKIDHLEHLILDEADRMLDMGFYEDLMRIIGFLPKNRQNLMFSATMPPKIRKLAKDILQDPHEISIAISKPAEKVVQVAFNTYNNQKIGLVKHLLRFNDIPSLVIFASTKLKVKELTRELQREKMNAKPISSDLEQKDREDILREFKSRKLQILVATDVISRGIDIDNIDMVINYDVPNDAEDYIHRIGRTARASSEGEAVTFINEEDQFKFSKIEDLIGKPVRKVALPEFLGEAPVYNPVKNKSKGKRSFGNKKGFKRR</sequence>
<reference evidence="12" key="1">
    <citation type="submission" date="2014-11" db="EMBL/GenBank/DDBJ databases">
        <title>Genome sequencing of Roseivirga sp. D-25.</title>
        <authorList>
            <person name="Selvaratnam C."/>
            <person name="Thevarajoo S."/>
            <person name="Goh K.M."/>
            <person name="Eee R."/>
            <person name="Chan K.-G."/>
            <person name="Chong C.S."/>
        </authorList>
    </citation>
    <scope>NUCLEOTIDE SEQUENCE [LARGE SCALE GENOMIC DNA]</scope>
    <source>
        <strain evidence="12">D-25</strain>
    </source>
</reference>
<dbReference type="GO" id="GO:0003724">
    <property type="term" value="F:RNA helicase activity"/>
    <property type="evidence" value="ECO:0007669"/>
    <property type="project" value="InterPro"/>
</dbReference>
<keyword evidence="12" id="KW-1185">Reference proteome</keyword>
<evidence type="ECO:0000256" key="1">
    <source>
        <dbReference type="ARBA" id="ARBA00022741"/>
    </source>
</evidence>
<evidence type="ECO:0000313" key="12">
    <source>
        <dbReference type="Proteomes" id="UP000036908"/>
    </source>
</evidence>
<keyword evidence="1 7" id="KW-0547">Nucleotide-binding</keyword>
<dbReference type="PANTHER" id="PTHR47959:SF13">
    <property type="entry name" value="ATP-DEPENDENT RNA HELICASE RHLE"/>
    <property type="match status" value="1"/>
</dbReference>
<comment type="similarity">
    <text evidence="5 7">Belongs to the DEAD box helicase family.</text>
</comment>
<dbReference type="PROSITE" id="PS00039">
    <property type="entry name" value="DEAD_ATP_HELICASE"/>
    <property type="match status" value="1"/>
</dbReference>
<dbReference type="PROSITE" id="PS51195">
    <property type="entry name" value="Q_MOTIF"/>
    <property type="match status" value="1"/>
</dbReference>
<evidence type="ECO:0000256" key="2">
    <source>
        <dbReference type="ARBA" id="ARBA00022801"/>
    </source>
</evidence>